<protein>
    <submittedName>
        <fullName evidence="1">Uncharacterized protein</fullName>
    </submittedName>
</protein>
<dbReference type="EMBL" id="JAPDRQ010000096">
    <property type="protein sequence ID" value="KAJ9655442.1"/>
    <property type="molecule type" value="Genomic_DNA"/>
</dbReference>
<name>A0ACC3A4W5_9EURO</name>
<evidence type="ECO:0000313" key="2">
    <source>
        <dbReference type="Proteomes" id="UP001172386"/>
    </source>
</evidence>
<sequence length="331" mass="35851">MSPSKPPRLHNELYATIHPSKLKGSLDSQLVVITGASGTIGQAIAKSFAIAGAVIYLLDYVEAPLDKLKETCLKLGARQVFSARCDVTSFEDCETVVNMVKEDAGPIDVLVNNAGVAGMGLFHKKDPKAFMNTMAVNLNGPYFLMRLVLPDFLARRRGCIINMASRAGTTTGPLLIDYHTSKTALIRLTACVQAEVDLHKVEDVHLYSLHPGAVVSDMSKGAGTPPDLEVQAAFPEVLQKMAEWMPNFKTTPYVSGMTCVALATGIAKKALRGRYHDCTQDLDDIIAQANTLEQDPDLYGLSVKFLGDMPNDGGMENRPGEEPVPFPEVDE</sequence>
<accession>A0ACC3A4W5</accession>
<evidence type="ECO:0000313" key="1">
    <source>
        <dbReference type="EMBL" id="KAJ9655442.1"/>
    </source>
</evidence>
<keyword evidence="2" id="KW-1185">Reference proteome</keyword>
<comment type="caution">
    <text evidence="1">The sequence shown here is derived from an EMBL/GenBank/DDBJ whole genome shotgun (WGS) entry which is preliminary data.</text>
</comment>
<gene>
    <name evidence="1" type="ORF">H2198_005698</name>
</gene>
<dbReference type="Proteomes" id="UP001172386">
    <property type="component" value="Unassembled WGS sequence"/>
</dbReference>
<reference evidence="1" key="1">
    <citation type="submission" date="2022-10" db="EMBL/GenBank/DDBJ databases">
        <title>Culturing micro-colonial fungi from biological soil crusts in the Mojave desert and describing Neophaeococcomyces mojavensis, and introducing the new genera and species Taxawa tesnikishii.</title>
        <authorList>
            <person name="Kurbessoian T."/>
            <person name="Stajich J.E."/>
        </authorList>
    </citation>
    <scope>NUCLEOTIDE SEQUENCE</scope>
    <source>
        <strain evidence="1">JES_112</strain>
    </source>
</reference>
<proteinExistence type="predicted"/>
<organism evidence="1 2">
    <name type="scientific">Neophaeococcomyces mojaviensis</name>
    <dbReference type="NCBI Taxonomy" id="3383035"/>
    <lineage>
        <taxon>Eukaryota</taxon>
        <taxon>Fungi</taxon>
        <taxon>Dikarya</taxon>
        <taxon>Ascomycota</taxon>
        <taxon>Pezizomycotina</taxon>
        <taxon>Eurotiomycetes</taxon>
        <taxon>Chaetothyriomycetidae</taxon>
        <taxon>Chaetothyriales</taxon>
        <taxon>Chaetothyriales incertae sedis</taxon>
        <taxon>Neophaeococcomyces</taxon>
    </lineage>
</organism>